<dbReference type="AlphaFoldDB" id="U2Y3E3"/>
<accession>U2Y3E3</accession>
<dbReference type="OrthoDB" id="9809132at2"/>
<dbReference type="eggNOG" id="COG3126">
    <property type="taxonomic scope" value="Bacteria"/>
</dbReference>
<proteinExistence type="predicted"/>
<reference evidence="1 2" key="1">
    <citation type="submission" date="2013-09" db="EMBL/GenBank/DDBJ databases">
        <title>Whole genome shotgun sequence of Novosphingobium tardaugens NBRC 16725.</title>
        <authorList>
            <person name="Isaki S."/>
            <person name="Hosoyama A."/>
            <person name="Tsuchikane K."/>
            <person name="Katsumata H."/>
            <person name="Ando Y."/>
            <person name="Yamazaki S."/>
            <person name="Fujita N."/>
        </authorList>
    </citation>
    <scope>NUCLEOTIDE SEQUENCE [LARGE SCALE GENOMIC DNA]</scope>
    <source>
        <strain evidence="1 2">NBRC 16725</strain>
    </source>
</reference>
<dbReference type="Proteomes" id="UP000016568">
    <property type="component" value="Unassembled WGS sequence"/>
</dbReference>
<sequence length="174" mass="18239">MPVPALMGSNAGLGRFSQIVRKGDVMNGKMAGMAAAVLVSMATAACVADGEAGREPATKPAAKTVVITGSALYRERIMPPPDATIQFQLNDIARADAPSILIAEQSYALDGKGPPYAFRLTTPGDTLSPRMRYSVQATIRDGAGTMLWTSDTVNLIDPTLPEQALPPINLVKVG</sequence>
<organism evidence="1 2">
    <name type="scientific">Caenibius tardaugens NBRC 16725</name>
    <dbReference type="NCBI Taxonomy" id="1219035"/>
    <lineage>
        <taxon>Bacteria</taxon>
        <taxon>Pseudomonadati</taxon>
        <taxon>Pseudomonadota</taxon>
        <taxon>Alphaproteobacteria</taxon>
        <taxon>Sphingomonadales</taxon>
        <taxon>Erythrobacteraceae</taxon>
        <taxon>Caenibius</taxon>
    </lineage>
</organism>
<dbReference type="PANTHER" id="PTHR38013:SF1">
    <property type="entry name" value="GLYCOPROTEIN_POLYSACCHARIDE METABOLISM"/>
    <property type="match status" value="1"/>
</dbReference>
<dbReference type="PANTHER" id="PTHR38013">
    <property type="entry name" value="GLYCOPROTEIN/POLYSACCHARIDE METABOLISM"/>
    <property type="match status" value="1"/>
</dbReference>
<dbReference type="EMBL" id="BASZ01000001">
    <property type="protein sequence ID" value="GAD47496.1"/>
    <property type="molecule type" value="Genomic_DNA"/>
</dbReference>
<evidence type="ECO:0000313" key="1">
    <source>
        <dbReference type="EMBL" id="GAD47496.1"/>
    </source>
</evidence>
<dbReference type="KEGG" id="ntd:EGO55_15830"/>
<evidence type="ECO:0000313" key="2">
    <source>
        <dbReference type="Proteomes" id="UP000016568"/>
    </source>
</evidence>
<comment type="caution">
    <text evidence="1">The sequence shown here is derived from an EMBL/GenBank/DDBJ whole genome shotgun (WGS) entry which is preliminary data.</text>
</comment>
<dbReference type="InterPro" id="IPR039366">
    <property type="entry name" value="Pilotin"/>
</dbReference>
<name>U2Y3E3_9SPHN</name>
<keyword evidence="2" id="KW-1185">Reference proteome</keyword>
<evidence type="ECO:0008006" key="3">
    <source>
        <dbReference type="Google" id="ProtNLM"/>
    </source>
</evidence>
<gene>
    <name evidence="1" type="ORF">NT2_01_02650</name>
</gene>
<dbReference type="InterPro" id="IPR053196">
    <property type="entry name" value="Lipoprotein_YbaY-like"/>
</dbReference>
<dbReference type="RefSeq" id="WP_021688403.1">
    <property type="nucleotide sequence ID" value="NZ_BASZ01000001.1"/>
</dbReference>
<dbReference type="Pfam" id="PF09619">
    <property type="entry name" value="YscW"/>
    <property type="match status" value="1"/>
</dbReference>
<protein>
    <recommendedName>
        <fullName evidence="3">Lipoprotein</fullName>
    </recommendedName>
</protein>